<dbReference type="Proteomes" id="UP001642484">
    <property type="component" value="Unassembled WGS sequence"/>
</dbReference>
<evidence type="ECO:0000313" key="1">
    <source>
        <dbReference type="EMBL" id="CAK9034483.1"/>
    </source>
</evidence>
<accession>A0ABP0L5N8</accession>
<reference evidence="1 2" key="1">
    <citation type="submission" date="2024-02" db="EMBL/GenBank/DDBJ databases">
        <authorList>
            <person name="Chen Y."/>
            <person name="Shah S."/>
            <person name="Dougan E. K."/>
            <person name="Thang M."/>
            <person name="Chan C."/>
        </authorList>
    </citation>
    <scope>NUCLEOTIDE SEQUENCE [LARGE SCALE GENOMIC DNA]</scope>
</reference>
<gene>
    <name evidence="1" type="ORF">CCMP2556_LOCUS19515</name>
</gene>
<protein>
    <submittedName>
        <fullName evidence="1">Uncharacterized protein</fullName>
    </submittedName>
</protein>
<name>A0ABP0L5N8_9DINO</name>
<proteinExistence type="predicted"/>
<comment type="caution">
    <text evidence="1">The sequence shown here is derived from an EMBL/GenBank/DDBJ whole genome shotgun (WGS) entry which is preliminary data.</text>
</comment>
<sequence length="84" mass="8959">MRQTLQKAQEITQVISEAESIAEDATKFCEAIQAQHLVQSKKLALTGKPQATAATACVFVAPATPATPCRAGVDDSSKKLSSRW</sequence>
<organism evidence="1 2">
    <name type="scientific">Durusdinium trenchii</name>
    <dbReference type="NCBI Taxonomy" id="1381693"/>
    <lineage>
        <taxon>Eukaryota</taxon>
        <taxon>Sar</taxon>
        <taxon>Alveolata</taxon>
        <taxon>Dinophyceae</taxon>
        <taxon>Suessiales</taxon>
        <taxon>Symbiodiniaceae</taxon>
        <taxon>Durusdinium</taxon>
    </lineage>
</organism>
<keyword evidence="2" id="KW-1185">Reference proteome</keyword>
<evidence type="ECO:0000313" key="2">
    <source>
        <dbReference type="Proteomes" id="UP001642484"/>
    </source>
</evidence>
<dbReference type="EMBL" id="CAXAMN010011115">
    <property type="protein sequence ID" value="CAK9034483.1"/>
    <property type="molecule type" value="Genomic_DNA"/>
</dbReference>